<evidence type="ECO:0000259" key="2">
    <source>
        <dbReference type="Pfam" id="PF02752"/>
    </source>
</evidence>
<evidence type="ECO:0000313" key="4">
    <source>
        <dbReference type="Proteomes" id="UP000481153"/>
    </source>
</evidence>
<evidence type="ECO:0000259" key="1">
    <source>
        <dbReference type="Pfam" id="PF00339"/>
    </source>
</evidence>
<keyword evidence="4" id="KW-1185">Reference proteome</keyword>
<dbReference type="InterPro" id="IPR050357">
    <property type="entry name" value="Arrestin_domain-protein"/>
</dbReference>
<dbReference type="EMBL" id="VJMJ01000101">
    <property type="protein sequence ID" value="KAF0735158.1"/>
    <property type="molecule type" value="Genomic_DNA"/>
</dbReference>
<name>A0A6G0X5A1_9STRA</name>
<dbReference type="GO" id="GO:0015031">
    <property type="term" value="P:protein transport"/>
    <property type="evidence" value="ECO:0007669"/>
    <property type="project" value="TreeGrafter"/>
</dbReference>
<dbReference type="InterPro" id="IPR011021">
    <property type="entry name" value="Arrestin-like_N"/>
</dbReference>
<dbReference type="VEuPathDB" id="FungiDB:AeMF1_006115"/>
<accession>A0A6G0X5A1</accession>
<dbReference type="Gene3D" id="2.60.40.640">
    <property type="match status" value="2"/>
</dbReference>
<dbReference type="PANTHER" id="PTHR11188">
    <property type="entry name" value="ARRESTIN DOMAIN CONTAINING PROTEIN"/>
    <property type="match status" value="1"/>
</dbReference>
<feature type="domain" description="Arrestin-like N-terminal" evidence="1">
    <location>
        <begin position="16"/>
        <end position="162"/>
    </location>
</feature>
<sequence>MPSRRKVLNHGRGAIQLSLDKAHYISGDVITGSVCVNVTELIKCNGTSIKRIPKAIALRLLWHVEIAIYFTGREQVAWKEDPSDGKNEVRYCTNKRVIVAQKLVLKNTLTKLCRGEHTYSFQYQLPYGLPSTFDNHGDADILAKIEYFIKGAVRIKGGTNQCLQNEQALLVYSNFGGSVARCKAEKECAVRLLYAIPQGKCTLRAAANKPFYCPGDVAQIQVDIQNPSRQRIRSLECRLCRQLVVAAGQIRQVKRTIYSMELPGVAAGATTTQLLSFQFARTAFQPSTEGSYIRVTYTIDIVANFAWAISKCAFQLQSAHDGPMVHPLSIESAAVRRRMA</sequence>
<feature type="domain" description="Arrestin C-terminal-like" evidence="2">
    <location>
        <begin position="198"/>
        <end position="306"/>
    </location>
</feature>
<dbReference type="Proteomes" id="UP000481153">
    <property type="component" value="Unassembled WGS sequence"/>
</dbReference>
<organism evidence="3 4">
    <name type="scientific">Aphanomyces euteiches</name>
    <dbReference type="NCBI Taxonomy" id="100861"/>
    <lineage>
        <taxon>Eukaryota</taxon>
        <taxon>Sar</taxon>
        <taxon>Stramenopiles</taxon>
        <taxon>Oomycota</taxon>
        <taxon>Saprolegniomycetes</taxon>
        <taxon>Saprolegniales</taxon>
        <taxon>Verrucalvaceae</taxon>
        <taxon>Aphanomyces</taxon>
    </lineage>
</organism>
<reference evidence="3 4" key="1">
    <citation type="submission" date="2019-07" db="EMBL/GenBank/DDBJ databases">
        <title>Genomics analysis of Aphanomyces spp. identifies a new class of oomycete effector associated with host adaptation.</title>
        <authorList>
            <person name="Gaulin E."/>
        </authorList>
    </citation>
    <scope>NUCLEOTIDE SEQUENCE [LARGE SCALE GENOMIC DNA]</scope>
    <source>
        <strain evidence="3 4">ATCC 201684</strain>
    </source>
</reference>
<protein>
    <recommendedName>
        <fullName evidence="5">Arrestin C-terminal-like domain-containing protein</fullName>
    </recommendedName>
</protein>
<evidence type="ECO:0008006" key="5">
    <source>
        <dbReference type="Google" id="ProtNLM"/>
    </source>
</evidence>
<dbReference type="Pfam" id="PF00339">
    <property type="entry name" value="Arrestin_N"/>
    <property type="match status" value="1"/>
</dbReference>
<dbReference type="InterPro" id="IPR014756">
    <property type="entry name" value="Ig_E-set"/>
</dbReference>
<gene>
    <name evidence="3" type="ORF">Ae201684_008369</name>
</gene>
<dbReference type="GO" id="GO:0005737">
    <property type="term" value="C:cytoplasm"/>
    <property type="evidence" value="ECO:0007669"/>
    <property type="project" value="TreeGrafter"/>
</dbReference>
<dbReference type="InterPro" id="IPR014752">
    <property type="entry name" value="Arrestin-like_C"/>
</dbReference>
<comment type="caution">
    <text evidence="3">The sequence shown here is derived from an EMBL/GenBank/DDBJ whole genome shotgun (WGS) entry which is preliminary data.</text>
</comment>
<dbReference type="Pfam" id="PF02752">
    <property type="entry name" value="Arrestin_C"/>
    <property type="match status" value="1"/>
</dbReference>
<dbReference type="InterPro" id="IPR011022">
    <property type="entry name" value="Arrestin_C-like"/>
</dbReference>
<dbReference type="SUPFAM" id="SSF81296">
    <property type="entry name" value="E set domains"/>
    <property type="match status" value="2"/>
</dbReference>
<dbReference type="AlphaFoldDB" id="A0A6G0X5A1"/>
<dbReference type="PANTHER" id="PTHR11188:SF17">
    <property type="entry name" value="FI21816P1"/>
    <property type="match status" value="1"/>
</dbReference>
<proteinExistence type="predicted"/>
<evidence type="ECO:0000313" key="3">
    <source>
        <dbReference type="EMBL" id="KAF0735158.1"/>
    </source>
</evidence>